<name>A0A1J5N8Y5_9BACT</name>
<dbReference type="InterPro" id="IPR044587">
    <property type="entry name" value="HSP21-like"/>
</dbReference>
<organism evidence="5 6">
    <name type="scientific">Pseudodesulfovibrio hydrargyri</name>
    <dbReference type="NCBI Taxonomy" id="2125990"/>
    <lineage>
        <taxon>Bacteria</taxon>
        <taxon>Pseudomonadati</taxon>
        <taxon>Thermodesulfobacteriota</taxon>
        <taxon>Desulfovibrionia</taxon>
        <taxon>Desulfovibrionales</taxon>
        <taxon>Desulfovibrionaceae</taxon>
    </lineage>
</organism>
<dbReference type="CDD" id="cd06464">
    <property type="entry name" value="ACD_sHsps-like"/>
    <property type="match status" value="1"/>
</dbReference>
<sequence>MVIDFNTLYNFPSRLDRVFEEMLRSPMGDDRRLAYPPLNLSNDEENIYVRAEVPGVTIEDVELTLTDKTLVIKGERTAPQGKFYRQERPSGVFHRVVNIGVPVDRDKVTAAMKDGVLTVTLPKSEEIKPRTISIDVA</sequence>
<reference evidence="5 6" key="1">
    <citation type="submission" date="2015-09" db="EMBL/GenBank/DDBJ databases">
        <title>Genome of Desulfovibrio dechloracetivorans BerOc1, a mercury methylating strain isolated from highly hydrocarbons and metals contaminated coastal sediments.</title>
        <authorList>
            <person name="Goni Urriza M."/>
            <person name="Gassie C."/>
            <person name="Bouchez O."/>
            <person name="Klopp C."/>
            <person name="Ranchou-Peyruse A."/>
            <person name="Remy G."/>
        </authorList>
    </citation>
    <scope>NUCLEOTIDE SEQUENCE [LARGE SCALE GENOMIC DNA]</scope>
    <source>
        <strain evidence="5 6">BerOc1</strain>
    </source>
</reference>
<gene>
    <name evidence="5" type="primary">hspA_2</name>
    <name evidence="5" type="ORF">BerOc1_01676</name>
</gene>
<comment type="caution">
    <text evidence="5">The sequence shown here is derived from an EMBL/GenBank/DDBJ whole genome shotgun (WGS) entry which is preliminary data.</text>
</comment>
<dbReference type="EMBL" id="LKAQ01000004">
    <property type="protein sequence ID" value="OIQ49751.1"/>
    <property type="molecule type" value="Genomic_DNA"/>
</dbReference>
<evidence type="ECO:0000313" key="6">
    <source>
        <dbReference type="Proteomes" id="UP000181901"/>
    </source>
</evidence>
<dbReference type="OrthoDB" id="189458at2"/>
<dbReference type="Proteomes" id="UP000181901">
    <property type="component" value="Unassembled WGS sequence"/>
</dbReference>
<evidence type="ECO:0000313" key="5">
    <source>
        <dbReference type="EMBL" id="OIQ49751.1"/>
    </source>
</evidence>
<feature type="domain" description="SHSP" evidence="4">
    <location>
        <begin position="29"/>
        <end position="137"/>
    </location>
</feature>
<comment type="similarity">
    <text evidence="2 3">Belongs to the small heat shock protein (HSP20) family.</text>
</comment>
<dbReference type="AlphaFoldDB" id="A0A1J5N8Y5"/>
<dbReference type="GO" id="GO:0009408">
    <property type="term" value="P:response to heat"/>
    <property type="evidence" value="ECO:0007669"/>
    <property type="project" value="InterPro"/>
</dbReference>
<protein>
    <submittedName>
        <fullName evidence="5">Spore protein SP21</fullName>
    </submittedName>
</protein>
<evidence type="ECO:0000256" key="1">
    <source>
        <dbReference type="ARBA" id="ARBA00023016"/>
    </source>
</evidence>
<accession>A0A1J5N8Y5</accession>
<dbReference type="PANTHER" id="PTHR46733:SF4">
    <property type="entry name" value="HEAT SHOCK PROTEIN 21, CHLOROPLASTIC"/>
    <property type="match status" value="1"/>
</dbReference>
<dbReference type="PROSITE" id="PS01031">
    <property type="entry name" value="SHSP"/>
    <property type="match status" value="1"/>
</dbReference>
<dbReference type="Gene3D" id="2.60.40.790">
    <property type="match status" value="1"/>
</dbReference>
<dbReference type="InterPro" id="IPR002068">
    <property type="entry name" value="A-crystallin/Hsp20_dom"/>
</dbReference>
<evidence type="ECO:0000256" key="3">
    <source>
        <dbReference type="RuleBase" id="RU003616"/>
    </source>
</evidence>
<keyword evidence="1" id="KW-0346">Stress response</keyword>
<dbReference type="InterPro" id="IPR008978">
    <property type="entry name" value="HSP20-like_chaperone"/>
</dbReference>
<proteinExistence type="inferred from homology"/>
<dbReference type="SUPFAM" id="SSF49764">
    <property type="entry name" value="HSP20-like chaperones"/>
    <property type="match status" value="1"/>
</dbReference>
<evidence type="ECO:0000259" key="4">
    <source>
        <dbReference type="PROSITE" id="PS01031"/>
    </source>
</evidence>
<evidence type="ECO:0000256" key="2">
    <source>
        <dbReference type="PROSITE-ProRule" id="PRU00285"/>
    </source>
</evidence>
<dbReference type="RefSeq" id="WP_071545240.1">
    <property type="nucleotide sequence ID" value="NZ_LKAQ01000004.1"/>
</dbReference>
<dbReference type="Pfam" id="PF00011">
    <property type="entry name" value="HSP20"/>
    <property type="match status" value="1"/>
</dbReference>
<keyword evidence="6" id="KW-1185">Reference proteome</keyword>
<dbReference type="PANTHER" id="PTHR46733">
    <property type="entry name" value="26.5 KDA HEAT SHOCK PROTEIN, MITOCHONDRIAL"/>
    <property type="match status" value="1"/>
</dbReference>